<dbReference type="AlphaFoldDB" id="A0A1C7LPK6"/>
<dbReference type="InterPro" id="IPR010730">
    <property type="entry name" value="HET"/>
</dbReference>
<dbReference type="PANTHER" id="PTHR10622">
    <property type="entry name" value="HET DOMAIN-CONTAINING PROTEIN"/>
    <property type="match status" value="1"/>
</dbReference>
<dbReference type="STRING" id="5627.A0A1C7LPK6"/>
<dbReference type="EMBL" id="LUGG01000029">
    <property type="protein sequence ID" value="OBZ66570.1"/>
    <property type="molecule type" value="Genomic_DNA"/>
</dbReference>
<dbReference type="Proteomes" id="UP000092993">
    <property type="component" value="Unassembled WGS sequence"/>
</dbReference>
<dbReference type="Pfam" id="PF06985">
    <property type="entry name" value="HET"/>
    <property type="match status" value="1"/>
</dbReference>
<sequence length="421" mass="48610">MSPSIHGTWFTRYPPLCYQSPLPRVHSSYCTVTQSEGADISLLLLFAPSRGRHLRTTSFAIFFCVGARGIIYQSQRKFFPSPTPRSSCTDTPLFSCLTFTILNILEISPPRMYLLHTQTLTLKEFPDSHRADPYAILSHVWHEDELLFRHIRSFEPGMKDLRGYSKVAGCCSKALSEGYEWVWIDSCCIDKSSSSELESEAINSMYEWYRQAEVCYMYLDDVPAKSDMDDIFMRSDDFEQLRWRDATRFRKSRWFSRGWTLQELIAPKELEFLAHDWSEIGTRLELLSAIKTATGVDRNVLLDRLPLTKVSVADRMRWAGDRSTTRVEDRTYSLVGLFGIHMPTLYGEGKQAFIRLQHEILRRSTDHSILAWRVNNRPGWDSCLAYDPVCFGIRIASSIQQIPYADYARMFGIIDPLPIIP</sequence>
<feature type="domain" description="Heterokaryon incompatibility" evidence="1">
    <location>
        <begin position="134"/>
        <end position="263"/>
    </location>
</feature>
<comment type="caution">
    <text evidence="3">The sequence shown here is derived from an EMBL/GenBank/DDBJ whole genome shotgun (WGS) entry which is preliminary data.</text>
</comment>
<dbReference type="InterPro" id="IPR058525">
    <property type="entry name" value="DUF8212"/>
</dbReference>
<feature type="domain" description="DUF8212" evidence="2">
    <location>
        <begin position="351"/>
        <end position="373"/>
    </location>
</feature>
<dbReference type="OrthoDB" id="2747207at2759"/>
<evidence type="ECO:0000313" key="3">
    <source>
        <dbReference type="EMBL" id="OBZ66570.1"/>
    </source>
</evidence>
<dbReference type="Pfam" id="PF26640">
    <property type="entry name" value="DUF8212"/>
    <property type="match status" value="1"/>
</dbReference>
<gene>
    <name evidence="3" type="ORF">A0H81_13370</name>
</gene>
<evidence type="ECO:0000313" key="4">
    <source>
        <dbReference type="Proteomes" id="UP000092993"/>
    </source>
</evidence>
<name>A0A1C7LPK6_GRIFR</name>
<dbReference type="PANTHER" id="PTHR10622:SF10">
    <property type="entry name" value="HET DOMAIN-CONTAINING PROTEIN"/>
    <property type="match status" value="1"/>
</dbReference>
<evidence type="ECO:0000259" key="1">
    <source>
        <dbReference type="Pfam" id="PF06985"/>
    </source>
</evidence>
<accession>A0A1C7LPK6</accession>
<proteinExistence type="predicted"/>
<reference evidence="3 4" key="1">
    <citation type="submission" date="2016-03" db="EMBL/GenBank/DDBJ databases">
        <title>Whole genome sequencing of Grifola frondosa 9006-11.</title>
        <authorList>
            <person name="Min B."/>
            <person name="Park H."/>
            <person name="Kim J.-G."/>
            <person name="Cho H."/>
            <person name="Oh Y.-L."/>
            <person name="Kong W.-S."/>
            <person name="Choi I.-G."/>
        </authorList>
    </citation>
    <scope>NUCLEOTIDE SEQUENCE [LARGE SCALE GENOMIC DNA]</scope>
    <source>
        <strain evidence="3 4">9006-11</strain>
    </source>
</reference>
<evidence type="ECO:0000259" key="2">
    <source>
        <dbReference type="Pfam" id="PF26640"/>
    </source>
</evidence>
<organism evidence="3 4">
    <name type="scientific">Grifola frondosa</name>
    <name type="common">Maitake</name>
    <name type="synonym">Polyporus frondosus</name>
    <dbReference type="NCBI Taxonomy" id="5627"/>
    <lineage>
        <taxon>Eukaryota</taxon>
        <taxon>Fungi</taxon>
        <taxon>Dikarya</taxon>
        <taxon>Basidiomycota</taxon>
        <taxon>Agaricomycotina</taxon>
        <taxon>Agaricomycetes</taxon>
        <taxon>Polyporales</taxon>
        <taxon>Grifolaceae</taxon>
        <taxon>Grifola</taxon>
    </lineage>
</organism>
<keyword evidence="4" id="KW-1185">Reference proteome</keyword>
<protein>
    <submittedName>
        <fullName evidence="3">Uncharacterized protein</fullName>
    </submittedName>
</protein>